<feature type="transmembrane region" description="Helical" evidence="10">
    <location>
        <begin position="69"/>
        <end position="93"/>
    </location>
</feature>
<evidence type="ECO:0000256" key="5">
    <source>
        <dbReference type="ARBA" id="ARBA00022741"/>
    </source>
</evidence>
<dbReference type="SUPFAM" id="SSF55781">
    <property type="entry name" value="GAF domain-like"/>
    <property type="match status" value="1"/>
</dbReference>
<keyword evidence="4" id="KW-0808">Transferase</keyword>
<dbReference type="GO" id="GO:0016020">
    <property type="term" value="C:membrane"/>
    <property type="evidence" value="ECO:0007669"/>
    <property type="project" value="InterPro"/>
</dbReference>
<evidence type="ECO:0000313" key="13">
    <source>
        <dbReference type="Proteomes" id="UP000297975"/>
    </source>
</evidence>
<dbReference type="AlphaFoldDB" id="A0A4Y8IFL0"/>
<dbReference type="SUPFAM" id="SSF55874">
    <property type="entry name" value="ATPase domain of HSP90 chaperone/DNA topoisomerase II/histidine kinase"/>
    <property type="match status" value="1"/>
</dbReference>
<gene>
    <name evidence="12" type="ORF">E3U55_11330</name>
</gene>
<evidence type="ECO:0000259" key="11">
    <source>
        <dbReference type="SMART" id="SM00387"/>
    </source>
</evidence>
<organism evidence="12 13">
    <name type="scientific">Filobacillus milosensis</name>
    <dbReference type="NCBI Taxonomy" id="94137"/>
    <lineage>
        <taxon>Bacteria</taxon>
        <taxon>Bacillati</taxon>
        <taxon>Bacillota</taxon>
        <taxon>Bacilli</taxon>
        <taxon>Bacillales</taxon>
        <taxon>Bacillaceae</taxon>
        <taxon>Filobacillus</taxon>
    </lineage>
</organism>
<feature type="region of interest" description="Disordered" evidence="9">
    <location>
        <begin position="587"/>
        <end position="607"/>
    </location>
</feature>
<dbReference type="InterPro" id="IPR050482">
    <property type="entry name" value="Sensor_HK_TwoCompSys"/>
</dbReference>
<dbReference type="Pfam" id="PF02518">
    <property type="entry name" value="HATPase_c"/>
    <property type="match status" value="1"/>
</dbReference>
<dbReference type="OrthoDB" id="9781904at2"/>
<feature type="transmembrane region" description="Helical" evidence="10">
    <location>
        <begin position="39"/>
        <end position="57"/>
    </location>
</feature>
<proteinExistence type="predicted"/>
<evidence type="ECO:0000256" key="9">
    <source>
        <dbReference type="SAM" id="MobiDB-lite"/>
    </source>
</evidence>
<feature type="domain" description="Histidine kinase/HSP90-like ATPase" evidence="11">
    <location>
        <begin position="502"/>
        <end position="600"/>
    </location>
</feature>
<keyword evidence="7" id="KW-0067">ATP-binding</keyword>
<dbReference type="PANTHER" id="PTHR24421:SF10">
    <property type="entry name" value="NITRATE_NITRITE SENSOR PROTEIN NARQ"/>
    <property type="match status" value="1"/>
</dbReference>
<feature type="transmembrane region" description="Helical" evidence="10">
    <location>
        <begin position="12"/>
        <end position="32"/>
    </location>
</feature>
<evidence type="ECO:0000256" key="8">
    <source>
        <dbReference type="ARBA" id="ARBA00023012"/>
    </source>
</evidence>
<sequence>MQHQQREHFAKLYMYFTTIIGWSIIFGSFYFVDINPSSSLILVLFILFIGITEYYPFPVWKGFTTINFPLIFVMVLIYELPTAMIVYSLTVFSVNLLHERPARSIFFNPAQLAISLFLTHELITELLSLNEITFSTSVWTGTLTFLTFLITFYIINNLMVDLVLILRPQPYTFKHWKNKLVSESSSALFSILYGLLFYIIGNQNRGNIDAVAYFFFFSPLVALSIIGASFVRLNTEKNRLKKMFKLTRNLNTYMIKENGFPHSMNELKRFINCDEICLITLEDGVWEIVFPDLKNDLDNNALQLLHEISSITSFENRKNEGSGPLSQIFSKDMRSYIYAPLRLDEETLGFIVLAKSRHNSFIEEEKNIIATLANQLAATLKTRILVHEQQENHLLEERNRIARNIHDGIAQNLAAAVLQLESAKRYLGQKPKDSEHYINQCIENLRSSLWEVRNSIYTLRPPKHNQTGLIPAIHKRLSEFNQHTNLPIDFQLKGKPYPVSSMVERTVFDIFQESVRNSIKHSEASQIIIKLTYDQKQIHLNIFDDGKGFSLFHEMIKVEKEPHFGILQMNEIAEKINASLDINSKPGEGTTIHLSIPQLEAKGDEDD</sequence>
<dbReference type="InterPro" id="IPR003018">
    <property type="entry name" value="GAF"/>
</dbReference>
<dbReference type="PANTHER" id="PTHR24421">
    <property type="entry name" value="NITRATE/NITRITE SENSOR PROTEIN NARX-RELATED"/>
    <property type="match status" value="1"/>
</dbReference>
<keyword evidence="8" id="KW-0902">Two-component regulatory system</keyword>
<evidence type="ECO:0000256" key="1">
    <source>
        <dbReference type="ARBA" id="ARBA00000085"/>
    </source>
</evidence>
<dbReference type="GO" id="GO:0046983">
    <property type="term" value="F:protein dimerization activity"/>
    <property type="evidence" value="ECO:0007669"/>
    <property type="project" value="InterPro"/>
</dbReference>
<accession>A0A4Y8IFL0</accession>
<dbReference type="InterPro" id="IPR003594">
    <property type="entry name" value="HATPase_dom"/>
</dbReference>
<dbReference type="GO" id="GO:0005524">
    <property type="term" value="F:ATP binding"/>
    <property type="evidence" value="ECO:0007669"/>
    <property type="project" value="UniProtKB-KW"/>
</dbReference>
<dbReference type="CDD" id="cd16917">
    <property type="entry name" value="HATPase_UhpB-NarQ-NarX-like"/>
    <property type="match status" value="1"/>
</dbReference>
<evidence type="ECO:0000256" key="2">
    <source>
        <dbReference type="ARBA" id="ARBA00012438"/>
    </source>
</evidence>
<keyword evidence="5" id="KW-0547">Nucleotide-binding</keyword>
<dbReference type="Pfam" id="PF07730">
    <property type="entry name" value="HisKA_3"/>
    <property type="match status" value="1"/>
</dbReference>
<dbReference type="RefSeq" id="WP_134340551.1">
    <property type="nucleotide sequence ID" value="NZ_SOPW01000012.1"/>
</dbReference>
<name>A0A4Y8IFL0_9BACI</name>
<dbReference type="Proteomes" id="UP000297975">
    <property type="component" value="Unassembled WGS sequence"/>
</dbReference>
<feature type="transmembrane region" description="Helical" evidence="10">
    <location>
        <begin position="212"/>
        <end position="233"/>
    </location>
</feature>
<keyword evidence="13" id="KW-1185">Reference proteome</keyword>
<protein>
    <recommendedName>
        <fullName evidence="2">histidine kinase</fullName>
        <ecNumber evidence="2">2.7.13.3</ecNumber>
    </recommendedName>
</protein>
<dbReference type="Gene3D" id="1.20.5.1930">
    <property type="match status" value="1"/>
</dbReference>
<keyword evidence="10" id="KW-0472">Membrane</keyword>
<dbReference type="Pfam" id="PF01590">
    <property type="entry name" value="GAF"/>
    <property type="match status" value="1"/>
</dbReference>
<comment type="catalytic activity">
    <reaction evidence="1">
        <text>ATP + protein L-histidine = ADP + protein N-phospho-L-histidine.</text>
        <dbReference type="EC" id="2.7.13.3"/>
    </reaction>
</comment>
<keyword evidence="6 12" id="KW-0418">Kinase</keyword>
<evidence type="ECO:0000256" key="7">
    <source>
        <dbReference type="ARBA" id="ARBA00022840"/>
    </source>
</evidence>
<dbReference type="Gene3D" id="3.30.450.40">
    <property type="match status" value="1"/>
</dbReference>
<dbReference type="InterPro" id="IPR029016">
    <property type="entry name" value="GAF-like_dom_sf"/>
</dbReference>
<evidence type="ECO:0000256" key="3">
    <source>
        <dbReference type="ARBA" id="ARBA00022553"/>
    </source>
</evidence>
<keyword evidence="10" id="KW-0812">Transmembrane</keyword>
<keyword evidence="10" id="KW-1133">Transmembrane helix</keyword>
<dbReference type="SMART" id="SM00387">
    <property type="entry name" value="HATPase_c"/>
    <property type="match status" value="1"/>
</dbReference>
<evidence type="ECO:0000256" key="10">
    <source>
        <dbReference type="SAM" id="Phobius"/>
    </source>
</evidence>
<keyword evidence="3" id="KW-0597">Phosphoprotein</keyword>
<feature type="transmembrane region" description="Helical" evidence="10">
    <location>
        <begin position="180"/>
        <end position="200"/>
    </location>
</feature>
<reference evidence="12 13" key="1">
    <citation type="submission" date="2019-03" db="EMBL/GenBank/DDBJ databases">
        <authorList>
            <person name="He R.-H."/>
        </authorList>
    </citation>
    <scope>NUCLEOTIDE SEQUENCE [LARGE SCALE GENOMIC DNA]</scope>
    <source>
        <strain evidence="13">SH 714</strain>
    </source>
</reference>
<evidence type="ECO:0000256" key="4">
    <source>
        <dbReference type="ARBA" id="ARBA00022679"/>
    </source>
</evidence>
<dbReference type="EMBL" id="SOPW01000012">
    <property type="protein sequence ID" value="TFB18857.1"/>
    <property type="molecule type" value="Genomic_DNA"/>
</dbReference>
<dbReference type="InterPro" id="IPR011712">
    <property type="entry name" value="Sig_transdc_His_kin_sub3_dim/P"/>
</dbReference>
<dbReference type="GO" id="GO:0000155">
    <property type="term" value="F:phosphorelay sensor kinase activity"/>
    <property type="evidence" value="ECO:0007669"/>
    <property type="project" value="InterPro"/>
</dbReference>
<dbReference type="Gene3D" id="3.30.565.10">
    <property type="entry name" value="Histidine kinase-like ATPase, C-terminal domain"/>
    <property type="match status" value="1"/>
</dbReference>
<dbReference type="EC" id="2.7.13.3" evidence="2"/>
<comment type="caution">
    <text evidence="12">The sequence shown here is derived from an EMBL/GenBank/DDBJ whole genome shotgun (WGS) entry which is preliminary data.</text>
</comment>
<evidence type="ECO:0000256" key="6">
    <source>
        <dbReference type="ARBA" id="ARBA00022777"/>
    </source>
</evidence>
<dbReference type="InterPro" id="IPR036890">
    <property type="entry name" value="HATPase_C_sf"/>
</dbReference>
<evidence type="ECO:0000313" key="12">
    <source>
        <dbReference type="EMBL" id="TFB18857.1"/>
    </source>
</evidence>
<feature type="transmembrane region" description="Helical" evidence="10">
    <location>
        <begin position="143"/>
        <end position="168"/>
    </location>
</feature>